<dbReference type="InterPro" id="IPR036291">
    <property type="entry name" value="NAD(P)-bd_dom_sf"/>
</dbReference>
<dbReference type="Proteomes" id="UP001589870">
    <property type="component" value="Unassembled WGS sequence"/>
</dbReference>
<dbReference type="RefSeq" id="WP_394303359.1">
    <property type="nucleotide sequence ID" value="NZ_JBHMQT010000054.1"/>
</dbReference>
<name>A0ABV6UB14_9ACTN</name>
<dbReference type="PANTHER" id="PTHR48106">
    <property type="entry name" value="QUINONE OXIDOREDUCTASE PIG3-RELATED"/>
    <property type="match status" value="1"/>
</dbReference>
<evidence type="ECO:0000256" key="2">
    <source>
        <dbReference type="ARBA" id="ARBA00023002"/>
    </source>
</evidence>
<dbReference type="InterPro" id="IPR011032">
    <property type="entry name" value="GroES-like_sf"/>
</dbReference>
<dbReference type="Gene3D" id="3.40.50.720">
    <property type="entry name" value="NAD(P)-binding Rossmann-like Domain"/>
    <property type="match status" value="1"/>
</dbReference>
<organism evidence="4 5">
    <name type="scientific">Sphaerimonospora cavernae</name>
    <dbReference type="NCBI Taxonomy" id="1740611"/>
    <lineage>
        <taxon>Bacteria</taxon>
        <taxon>Bacillati</taxon>
        <taxon>Actinomycetota</taxon>
        <taxon>Actinomycetes</taxon>
        <taxon>Streptosporangiales</taxon>
        <taxon>Streptosporangiaceae</taxon>
        <taxon>Sphaerimonospora</taxon>
    </lineage>
</organism>
<dbReference type="Gene3D" id="3.90.180.10">
    <property type="entry name" value="Medium-chain alcohol dehydrogenases, catalytic domain"/>
    <property type="match status" value="1"/>
</dbReference>
<dbReference type="SUPFAM" id="SSF51735">
    <property type="entry name" value="NAD(P)-binding Rossmann-fold domains"/>
    <property type="match status" value="1"/>
</dbReference>
<dbReference type="CDD" id="cd05286">
    <property type="entry name" value="QOR2"/>
    <property type="match status" value="1"/>
</dbReference>
<dbReference type="SMART" id="SM00829">
    <property type="entry name" value="PKS_ER"/>
    <property type="match status" value="1"/>
</dbReference>
<evidence type="ECO:0000256" key="1">
    <source>
        <dbReference type="ARBA" id="ARBA00022857"/>
    </source>
</evidence>
<dbReference type="Pfam" id="PF08240">
    <property type="entry name" value="ADH_N"/>
    <property type="match status" value="1"/>
</dbReference>
<dbReference type="SUPFAM" id="SSF50129">
    <property type="entry name" value="GroES-like"/>
    <property type="match status" value="1"/>
</dbReference>
<dbReference type="InterPro" id="IPR047618">
    <property type="entry name" value="QOR-like"/>
</dbReference>
<protein>
    <submittedName>
        <fullName evidence="4">Quinone oxidoreductase</fullName>
    </submittedName>
</protein>
<proteinExistence type="predicted"/>
<feature type="domain" description="Enoyl reductase (ER)" evidence="3">
    <location>
        <begin position="10"/>
        <end position="317"/>
    </location>
</feature>
<evidence type="ECO:0000259" key="3">
    <source>
        <dbReference type="SMART" id="SM00829"/>
    </source>
</evidence>
<dbReference type="Pfam" id="PF00107">
    <property type="entry name" value="ADH_zinc_N"/>
    <property type="match status" value="1"/>
</dbReference>
<accession>A0ABV6UB14</accession>
<dbReference type="InterPro" id="IPR013149">
    <property type="entry name" value="ADH-like_C"/>
</dbReference>
<evidence type="ECO:0000313" key="5">
    <source>
        <dbReference type="Proteomes" id="UP001589870"/>
    </source>
</evidence>
<dbReference type="InterPro" id="IPR013154">
    <property type="entry name" value="ADH-like_N"/>
</dbReference>
<comment type="caution">
    <text evidence="4">The sequence shown here is derived from an EMBL/GenBank/DDBJ whole genome shotgun (WGS) entry which is preliminary data.</text>
</comment>
<keyword evidence="5" id="KW-1185">Reference proteome</keyword>
<sequence>MRAIVVNTPGGSAALEPAEIPDPVPGPGEVLVDVAASGVNFIDVYHREGRYPLPVPFVPGSEGAGTVTAVGEGVSDVVVGDRVGWAQVLGSYAAKAVIPAEQTIVLPSGVSPDLAAAVLLQGLTAHYLTHSTYAVRQGDDVLVHAAAGGMGLLLTQIAKLRGARVIGTVSTPEKEKLARQAGADEVIGYEDFADEVKKITGGGAHVVYDGVGAATFDGSLTSLRPRGMLALYGAASGAVPPFDPQRLNAAGSVFLTRPSLTHYVADREELLWRAGDVLGWVASGALKVHVSQRYPLAEARRAHDDLEARRTTGKLLLIP</sequence>
<dbReference type="PROSITE" id="PS01162">
    <property type="entry name" value="QOR_ZETA_CRYSTAL"/>
    <property type="match status" value="1"/>
</dbReference>
<keyword evidence="1" id="KW-0521">NADP</keyword>
<dbReference type="InterPro" id="IPR002364">
    <property type="entry name" value="Quin_OxRdtase/zeta-crystal_CS"/>
</dbReference>
<dbReference type="InterPro" id="IPR020843">
    <property type="entry name" value="ER"/>
</dbReference>
<dbReference type="EMBL" id="JBHMQT010000054">
    <property type="protein sequence ID" value="MFC0865330.1"/>
    <property type="molecule type" value="Genomic_DNA"/>
</dbReference>
<dbReference type="PANTHER" id="PTHR48106:SF13">
    <property type="entry name" value="QUINONE OXIDOREDUCTASE-RELATED"/>
    <property type="match status" value="1"/>
</dbReference>
<reference evidence="4 5" key="1">
    <citation type="submission" date="2024-09" db="EMBL/GenBank/DDBJ databases">
        <authorList>
            <person name="Sun Q."/>
            <person name="Mori K."/>
        </authorList>
    </citation>
    <scope>NUCLEOTIDE SEQUENCE [LARGE SCALE GENOMIC DNA]</scope>
    <source>
        <strain evidence="4 5">TBRC 1851</strain>
    </source>
</reference>
<evidence type="ECO:0000313" key="4">
    <source>
        <dbReference type="EMBL" id="MFC0865330.1"/>
    </source>
</evidence>
<gene>
    <name evidence="4" type="ORF">ACFHYQ_23845</name>
</gene>
<keyword evidence="2" id="KW-0560">Oxidoreductase</keyword>